<organism evidence="3 4">
    <name type="scientific">Bosea lupini</name>
    <dbReference type="NCBI Taxonomy" id="1036779"/>
    <lineage>
        <taxon>Bacteria</taxon>
        <taxon>Pseudomonadati</taxon>
        <taxon>Pseudomonadota</taxon>
        <taxon>Alphaproteobacteria</taxon>
        <taxon>Hyphomicrobiales</taxon>
        <taxon>Boseaceae</taxon>
        <taxon>Bosea</taxon>
    </lineage>
</organism>
<dbReference type="STRING" id="1036779.SAMN04515666_101599"/>
<dbReference type="Proteomes" id="UP000199664">
    <property type="component" value="Unassembled WGS sequence"/>
</dbReference>
<accession>A0A1H7HA70</accession>
<evidence type="ECO:0000259" key="2">
    <source>
        <dbReference type="SMART" id="SM00903"/>
    </source>
</evidence>
<protein>
    <submittedName>
        <fullName evidence="3">Flavin reductase</fullName>
    </submittedName>
</protein>
<keyword evidence="4" id="KW-1185">Reference proteome</keyword>
<dbReference type="RefSeq" id="WP_208862205.1">
    <property type="nucleotide sequence ID" value="NZ_FOAN01000001.1"/>
</dbReference>
<dbReference type="InterPro" id="IPR012349">
    <property type="entry name" value="Split_barrel_FMN-bd"/>
</dbReference>
<dbReference type="PANTHER" id="PTHR30466">
    <property type="entry name" value="FLAVIN REDUCTASE"/>
    <property type="match status" value="1"/>
</dbReference>
<feature type="domain" description="Flavin reductase like" evidence="2">
    <location>
        <begin position="12"/>
        <end position="157"/>
    </location>
</feature>
<sequence>MTVSATSFREGMSCLGAAVSLITSGGPEGRHGMTASAVCSITDSPPTLLVCVNQKNRSHDVFNGNGNLCVNVLAGRHVALADIFAGRGDTTRFETGNWMTLETGAPVLADAVAAFDCRIMERRAIGSHSVFYARVVGLLTSAQAAETVIWFDRRYHPLKAAVSEQSSLA</sequence>
<dbReference type="Pfam" id="PF01613">
    <property type="entry name" value="Flavin_Reduct"/>
    <property type="match status" value="1"/>
</dbReference>
<dbReference type="GO" id="GO:0006208">
    <property type="term" value="P:pyrimidine nucleobase catabolic process"/>
    <property type="evidence" value="ECO:0007669"/>
    <property type="project" value="TreeGrafter"/>
</dbReference>
<evidence type="ECO:0000256" key="1">
    <source>
        <dbReference type="ARBA" id="ARBA00023002"/>
    </source>
</evidence>
<name>A0A1H7HA70_9HYPH</name>
<evidence type="ECO:0000313" key="4">
    <source>
        <dbReference type="Proteomes" id="UP000199664"/>
    </source>
</evidence>
<dbReference type="SUPFAM" id="SSF50475">
    <property type="entry name" value="FMN-binding split barrel"/>
    <property type="match status" value="1"/>
</dbReference>
<dbReference type="GO" id="GO:0010181">
    <property type="term" value="F:FMN binding"/>
    <property type="evidence" value="ECO:0007669"/>
    <property type="project" value="InterPro"/>
</dbReference>
<dbReference type="InterPro" id="IPR002563">
    <property type="entry name" value="Flavin_Rdtase-like_dom"/>
</dbReference>
<evidence type="ECO:0000313" key="3">
    <source>
        <dbReference type="EMBL" id="SEK47139.1"/>
    </source>
</evidence>
<dbReference type="PANTHER" id="PTHR30466:SF1">
    <property type="entry name" value="FMN REDUCTASE (NADH) RUTF"/>
    <property type="match status" value="1"/>
</dbReference>
<proteinExistence type="predicted"/>
<dbReference type="AlphaFoldDB" id="A0A1H7HA70"/>
<dbReference type="EMBL" id="FOAN01000001">
    <property type="protein sequence ID" value="SEK47139.1"/>
    <property type="molecule type" value="Genomic_DNA"/>
</dbReference>
<reference evidence="4" key="1">
    <citation type="submission" date="2016-10" db="EMBL/GenBank/DDBJ databases">
        <authorList>
            <person name="Varghese N."/>
            <person name="Submissions S."/>
        </authorList>
    </citation>
    <scope>NUCLEOTIDE SEQUENCE [LARGE SCALE GENOMIC DNA]</scope>
    <source>
        <strain evidence="4">LMG 26383,CCUG 61248,R- 45681</strain>
    </source>
</reference>
<dbReference type="GO" id="GO:0042602">
    <property type="term" value="F:riboflavin reductase (NADPH) activity"/>
    <property type="evidence" value="ECO:0007669"/>
    <property type="project" value="TreeGrafter"/>
</dbReference>
<dbReference type="InterPro" id="IPR050268">
    <property type="entry name" value="NADH-dep_flavin_reductase"/>
</dbReference>
<dbReference type="SMART" id="SM00903">
    <property type="entry name" value="Flavin_Reduct"/>
    <property type="match status" value="1"/>
</dbReference>
<dbReference type="Gene3D" id="2.30.110.10">
    <property type="entry name" value="Electron Transport, Fmn-binding Protein, Chain A"/>
    <property type="match status" value="1"/>
</dbReference>
<gene>
    <name evidence="3" type="ORF">SAMN04515666_101599</name>
</gene>
<keyword evidence="1" id="KW-0560">Oxidoreductase</keyword>